<dbReference type="Gene3D" id="1.10.1220.10">
    <property type="entry name" value="Met repressor-like"/>
    <property type="match status" value="1"/>
</dbReference>
<accession>E8X6H5</accession>
<keyword evidence="1" id="KW-0614">Plasmid</keyword>
<sequence>MRTLIDIPEEDIAAIKQVTVALGISRAEFVRRAVSQSLEPYRTSGHSEAFGICAGKLEDGLQFQDRLRGEW</sequence>
<dbReference type="GO" id="GO:0006355">
    <property type="term" value="P:regulation of DNA-templated transcription"/>
    <property type="evidence" value="ECO:0007669"/>
    <property type="project" value="InterPro"/>
</dbReference>
<dbReference type="AlphaFoldDB" id="E8X6H5"/>
<proteinExistence type="predicted"/>
<reference evidence="2" key="1">
    <citation type="submission" date="2011-01" db="EMBL/GenBank/DDBJ databases">
        <title>Complete sequence of plasmid1 of Acidobacterium sp. MP5ACTX9.</title>
        <authorList>
            <consortium name="US DOE Joint Genome Institute"/>
            <person name="Lucas S."/>
            <person name="Copeland A."/>
            <person name="Lapidus A."/>
            <person name="Cheng J.-F."/>
            <person name="Goodwin L."/>
            <person name="Pitluck S."/>
            <person name="Teshima H."/>
            <person name="Detter J.C."/>
            <person name="Han C."/>
            <person name="Tapia R."/>
            <person name="Land M."/>
            <person name="Hauser L."/>
            <person name="Kyrpides N."/>
            <person name="Ivanova N."/>
            <person name="Ovchinnikova G."/>
            <person name="Pagani I."/>
            <person name="Rawat S.R."/>
            <person name="Mannisto M."/>
            <person name="Haggblom M.M."/>
            <person name="Woyke T."/>
        </authorList>
    </citation>
    <scope>NUCLEOTIDE SEQUENCE [LARGE SCALE GENOMIC DNA]</scope>
    <source>
        <strain evidence="2">MP5ACTX9</strain>
        <plasmid evidence="2">Plasmid pACIX901</plasmid>
    </source>
</reference>
<dbReference type="RefSeq" id="WP_013572969.1">
    <property type="nucleotide sequence ID" value="NC_015057.1"/>
</dbReference>
<dbReference type="OrthoDB" id="122681at2"/>
<geneLocation type="plasmid" evidence="1 2">
    <name>pACIX901</name>
</geneLocation>
<evidence type="ECO:0000313" key="1">
    <source>
        <dbReference type="EMBL" id="ADW71059.1"/>
    </source>
</evidence>
<name>E8X6H5_GRATM</name>
<dbReference type="EMBL" id="CP002481">
    <property type="protein sequence ID" value="ADW71059.1"/>
    <property type="molecule type" value="Genomic_DNA"/>
</dbReference>
<dbReference type="KEGG" id="acm:AciX9_4291"/>
<dbReference type="HOGENOM" id="CLU_182089_2_0_0"/>
<gene>
    <name evidence="1" type="ordered locus">AciX9_4291</name>
</gene>
<dbReference type="InterPro" id="IPR013321">
    <property type="entry name" value="Arc_rbn_hlx_hlx"/>
</dbReference>
<protein>
    <submittedName>
        <fullName evidence="1">Putative transcriptional regulator, CopG family</fullName>
    </submittedName>
</protein>
<organism evidence="2">
    <name type="scientific">Granulicella tundricola (strain ATCC BAA-1859 / DSM 23138 / MP5ACTX9)</name>
    <dbReference type="NCBI Taxonomy" id="1198114"/>
    <lineage>
        <taxon>Bacteria</taxon>
        <taxon>Pseudomonadati</taxon>
        <taxon>Acidobacteriota</taxon>
        <taxon>Terriglobia</taxon>
        <taxon>Terriglobales</taxon>
        <taxon>Acidobacteriaceae</taxon>
        <taxon>Granulicella</taxon>
    </lineage>
</organism>
<keyword evidence="2" id="KW-1185">Reference proteome</keyword>
<evidence type="ECO:0000313" key="2">
    <source>
        <dbReference type="Proteomes" id="UP000000343"/>
    </source>
</evidence>
<dbReference type="Proteomes" id="UP000000343">
    <property type="component" value="Plasmid pACIX901"/>
</dbReference>